<keyword evidence="3" id="KW-0520">NAD</keyword>
<keyword evidence="6" id="KW-1185">Reference proteome</keyword>
<evidence type="ECO:0000259" key="4">
    <source>
        <dbReference type="SMART" id="SM00822"/>
    </source>
</evidence>
<evidence type="ECO:0000313" key="5">
    <source>
        <dbReference type="EMBL" id="MDQ0391985.1"/>
    </source>
</evidence>
<dbReference type="SMART" id="SM00822">
    <property type="entry name" value="PKS_KR"/>
    <property type="match status" value="1"/>
</dbReference>
<gene>
    <name evidence="5" type="ORF">J3R73_001777</name>
</gene>
<dbReference type="InterPro" id="IPR057326">
    <property type="entry name" value="KR_dom"/>
</dbReference>
<evidence type="ECO:0000313" key="6">
    <source>
        <dbReference type="Proteomes" id="UP001237448"/>
    </source>
</evidence>
<evidence type="ECO:0000256" key="1">
    <source>
        <dbReference type="ARBA" id="ARBA00006484"/>
    </source>
</evidence>
<feature type="domain" description="Ketoreductase" evidence="4">
    <location>
        <begin position="8"/>
        <end position="197"/>
    </location>
</feature>
<dbReference type="InterPro" id="IPR020904">
    <property type="entry name" value="Sc_DH/Rdtase_CS"/>
</dbReference>
<dbReference type="InterPro" id="IPR036291">
    <property type="entry name" value="NAD(P)-bd_dom_sf"/>
</dbReference>
<dbReference type="PROSITE" id="PS00061">
    <property type="entry name" value="ADH_SHORT"/>
    <property type="match status" value="1"/>
</dbReference>
<dbReference type="InterPro" id="IPR002347">
    <property type="entry name" value="SDR_fam"/>
</dbReference>
<evidence type="ECO:0000256" key="3">
    <source>
        <dbReference type="ARBA" id="ARBA00023027"/>
    </source>
</evidence>
<comment type="similarity">
    <text evidence="1">Belongs to the short-chain dehydrogenases/reductases (SDR) family.</text>
</comment>
<organism evidence="5 6">
    <name type="scientific">Labrys monachus</name>
    <dbReference type="NCBI Taxonomy" id="217067"/>
    <lineage>
        <taxon>Bacteria</taxon>
        <taxon>Pseudomonadati</taxon>
        <taxon>Pseudomonadota</taxon>
        <taxon>Alphaproteobacteria</taxon>
        <taxon>Hyphomicrobiales</taxon>
        <taxon>Xanthobacteraceae</taxon>
        <taxon>Labrys</taxon>
    </lineage>
</organism>
<evidence type="ECO:0000256" key="2">
    <source>
        <dbReference type="ARBA" id="ARBA00023002"/>
    </source>
</evidence>
<dbReference type="EMBL" id="JAUSVK010000001">
    <property type="protein sequence ID" value="MDQ0391985.1"/>
    <property type="molecule type" value="Genomic_DNA"/>
</dbReference>
<sequence length="261" mass="26648">METQVDGRIVLVTGATQGIGRAIAVAAAKAGAEGIVLVGRDRGRGADAAAEVASLGAAAAFVAADLGEASAPAAVLAAALARFGRVDALVNAAAETDRGSVAQAPPDLWDRLYAVNARAPFFLMQGVVNHLRARGAPGAIVNILSMNMHGGTTDLAVYASTKAALGLLTKNAAFAHRFDRIRINGINVGWADTPAERRMQAVTLGLGEGWLAAAQAAQPSGRLFSPDDVARLALFLLGDASGPMTGSLIDQEQAYVIGVRA</sequence>
<proteinExistence type="inferred from homology"/>
<keyword evidence="2" id="KW-0560">Oxidoreductase</keyword>
<protein>
    <submittedName>
        <fullName evidence="5">NAD(P)-dependent dehydrogenase (Short-subunit alcohol dehydrogenase family)</fullName>
    </submittedName>
</protein>
<accession>A0ABU0FBK4</accession>
<name>A0ABU0FBK4_9HYPH</name>
<reference evidence="5 6" key="1">
    <citation type="submission" date="2023-07" db="EMBL/GenBank/DDBJ databases">
        <title>Genomic Encyclopedia of Type Strains, Phase IV (KMG-IV): sequencing the most valuable type-strain genomes for metagenomic binning, comparative biology and taxonomic classification.</title>
        <authorList>
            <person name="Goeker M."/>
        </authorList>
    </citation>
    <scope>NUCLEOTIDE SEQUENCE [LARGE SCALE GENOMIC DNA]</scope>
    <source>
        <strain evidence="5 6">DSM 5896</strain>
    </source>
</reference>
<comment type="caution">
    <text evidence="5">The sequence shown here is derived from an EMBL/GenBank/DDBJ whole genome shotgun (WGS) entry which is preliminary data.</text>
</comment>
<dbReference type="RefSeq" id="WP_307425176.1">
    <property type="nucleotide sequence ID" value="NZ_JAUSVK010000001.1"/>
</dbReference>
<dbReference type="Pfam" id="PF13561">
    <property type="entry name" value="adh_short_C2"/>
    <property type="match status" value="1"/>
</dbReference>
<dbReference type="SUPFAM" id="SSF51735">
    <property type="entry name" value="NAD(P)-binding Rossmann-fold domains"/>
    <property type="match status" value="1"/>
</dbReference>
<dbReference type="PANTHER" id="PTHR24321:SF8">
    <property type="entry name" value="ESTRADIOL 17-BETA-DEHYDROGENASE 8-RELATED"/>
    <property type="match status" value="1"/>
</dbReference>
<dbReference type="CDD" id="cd05233">
    <property type="entry name" value="SDR_c"/>
    <property type="match status" value="1"/>
</dbReference>
<dbReference type="PRINTS" id="PR00080">
    <property type="entry name" value="SDRFAMILY"/>
</dbReference>
<dbReference type="PRINTS" id="PR00081">
    <property type="entry name" value="GDHRDH"/>
</dbReference>
<dbReference type="PANTHER" id="PTHR24321">
    <property type="entry name" value="DEHYDROGENASES, SHORT CHAIN"/>
    <property type="match status" value="1"/>
</dbReference>
<dbReference type="NCBIfam" id="NF004847">
    <property type="entry name" value="PRK06198.1"/>
    <property type="match status" value="1"/>
</dbReference>
<dbReference type="Gene3D" id="3.40.50.720">
    <property type="entry name" value="NAD(P)-binding Rossmann-like Domain"/>
    <property type="match status" value="1"/>
</dbReference>
<dbReference type="Proteomes" id="UP001237448">
    <property type="component" value="Unassembled WGS sequence"/>
</dbReference>